<protein>
    <submittedName>
        <fullName evidence="3">Uncharacterized protein</fullName>
    </submittedName>
</protein>
<feature type="transmembrane region" description="Helical" evidence="1">
    <location>
        <begin position="61"/>
        <end position="80"/>
    </location>
</feature>
<dbReference type="EMBL" id="BJWJ01000008">
    <property type="protein sequence ID" value="GEM04074.1"/>
    <property type="molecule type" value="Genomic_DNA"/>
</dbReference>
<sequence length="90" mass="10767">MNKYEKIANKGKVFAFVLYPFFLSIVSTATVLLGGFFWGIITYGFSYTIERYKEIYVNSILYYYILVFAIFFSVMSIFMWHNNYKRKSNK</sequence>
<keyword evidence="1" id="KW-1133">Transmembrane helix</keyword>
<dbReference type="EMBL" id="FPAI01000009">
    <property type="protein sequence ID" value="SFS76793.1"/>
    <property type="molecule type" value="Genomic_DNA"/>
</dbReference>
<evidence type="ECO:0000313" key="4">
    <source>
        <dbReference type="Proteomes" id="UP000199139"/>
    </source>
</evidence>
<gene>
    <name evidence="2" type="ORF">HMI01_10620</name>
    <name evidence="3" type="ORF">SAMN05421668_10980</name>
</gene>
<keyword evidence="1" id="KW-0472">Membrane</keyword>
<evidence type="ECO:0000256" key="1">
    <source>
        <dbReference type="SAM" id="Phobius"/>
    </source>
</evidence>
<name>A0A1I6SIN8_9BACI</name>
<evidence type="ECO:0000313" key="5">
    <source>
        <dbReference type="Proteomes" id="UP000321773"/>
    </source>
</evidence>
<keyword evidence="1" id="KW-0812">Transmembrane</keyword>
<feature type="transmembrane region" description="Helical" evidence="1">
    <location>
        <begin position="12"/>
        <end position="41"/>
    </location>
</feature>
<dbReference type="Proteomes" id="UP000199139">
    <property type="component" value="Unassembled WGS sequence"/>
</dbReference>
<keyword evidence="5" id="KW-1185">Reference proteome</keyword>
<accession>A0A1I6SIN8</accession>
<dbReference type="Proteomes" id="UP000321773">
    <property type="component" value="Unassembled WGS sequence"/>
</dbReference>
<dbReference type="AlphaFoldDB" id="A0A1I6SIN8"/>
<evidence type="ECO:0000313" key="2">
    <source>
        <dbReference type="EMBL" id="GEM04074.1"/>
    </source>
</evidence>
<reference evidence="2 5" key="2">
    <citation type="submission" date="2019-07" db="EMBL/GenBank/DDBJ databases">
        <title>Whole genome shotgun sequence of Halolactibacillus miurensis NBRC 100873.</title>
        <authorList>
            <person name="Hosoyama A."/>
            <person name="Uohara A."/>
            <person name="Ohji S."/>
            <person name="Ichikawa N."/>
        </authorList>
    </citation>
    <scope>NUCLEOTIDE SEQUENCE [LARGE SCALE GENOMIC DNA]</scope>
    <source>
        <strain evidence="2 5">NBRC 100873</strain>
    </source>
</reference>
<evidence type="ECO:0000313" key="3">
    <source>
        <dbReference type="EMBL" id="SFS76793.1"/>
    </source>
</evidence>
<proteinExistence type="predicted"/>
<reference evidence="3 4" key="1">
    <citation type="submission" date="2016-10" db="EMBL/GenBank/DDBJ databases">
        <authorList>
            <person name="de Groot N.N."/>
        </authorList>
    </citation>
    <scope>NUCLEOTIDE SEQUENCE [LARGE SCALE GENOMIC DNA]</scope>
    <source>
        <strain evidence="3 4">DSM 17074</strain>
    </source>
</reference>
<organism evidence="3 4">
    <name type="scientific">Halolactibacillus miurensis</name>
    <dbReference type="NCBI Taxonomy" id="306541"/>
    <lineage>
        <taxon>Bacteria</taxon>
        <taxon>Bacillati</taxon>
        <taxon>Bacillota</taxon>
        <taxon>Bacilli</taxon>
        <taxon>Bacillales</taxon>
        <taxon>Bacillaceae</taxon>
        <taxon>Halolactibacillus</taxon>
    </lineage>
</organism>